<dbReference type="EMBL" id="BMAT01007035">
    <property type="protein sequence ID" value="GFS24637.1"/>
    <property type="molecule type" value="Genomic_DNA"/>
</dbReference>
<dbReference type="SUPFAM" id="SSF49764">
    <property type="entry name" value="HSP20-like chaperones"/>
    <property type="match status" value="1"/>
</dbReference>
<dbReference type="PROSITE" id="PS51203">
    <property type="entry name" value="CS"/>
    <property type="match status" value="1"/>
</dbReference>
<dbReference type="InterPro" id="IPR008978">
    <property type="entry name" value="HSP20-like_chaperone"/>
</dbReference>
<keyword evidence="4" id="KW-1185">Reference proteome</keyword>
<feature type="domain" description="CS" evidence="2">
    <location>
        <begin position="5"/>
        <end position="111"/>
    </location>
</feature>
<dbReference type="Gene3D" id="2.60.40.790">
    <property type="match status" value="1"/>
</dbReference>
<evidence type="ECO:0000256" key="1">
    <source>
        <dbReference type="SAM" id="MobiDB-lite"/>
    </source>
</evidence>
<reference evidence="3 4" key="1">
    <citation type="journal article" date="2021" name="Elife">
        <title>Chloroplast acquisition without the gene transfer in kleptoplastic sea slugs, Plakobranchus ocellatus.</title>
        <authorList>
            <person name="Maeda T."/>
            <person name="Takahashi S."/>
            <person name="Yoshida T."/>
            <person name="Shimamura S."/>
            <person name="Takaki Y."/>
            <person name="Nagai Y."/>
            <person name="Toyoda A."/>
            <person name="Suzuki Y."/>
            <person name="Arimoto A."/>
            <person name="Ishii H."/>
            <person name="Satoh N."/>
            <person name="Nishiyama T."/>
            <person name="Hasebe M."/>
            <person name="Maruyama T."/>
            <person name="Minagawa J."/>
            <person name="Obokata J."/>
            <person name="Shigenobu S."/>
        </authorList>
    </citation>
    <scope>NUCLEOTIDE SEQUENCE [LARGE SCALE GENOMIC DNA]</scope>
</reference>
<protein>
    <recommendedName>
        <fullName evidence="2">CS domain-containing protein</fullName>
    </recommendedName>
</protein>
<sequence length="149" mass="16541">MAEDARTPTAVVKEVDDNVVSVRLIVEGIQPVMFGDKTRAKNGTVDMKLEPSCLSMVAKVEKPKGHFIVYKYSVKQFPADVDVQLSTWKVKKDVISIKLRKAVAKSWVSLLTGGLEQAEPSSGSEDEEPKIKKENEEIKKEEDPQPVSN</sequence>
<comment type="caution">
    <text evidence="3">The sequence shown here is derived from an EMBL/GenBank/DDBJ whole genome shotgun (WGS) entry which is preliminary data.</text>
</comment>
<evidence type="ECO:0000313" key="4">
    <source>
        <dbReference type="Proteomes" id="UP000762676"/>
    </source>
</evidence>
<dbReference type="InterPro" id="IPR007052">
    <property type="entry name" value="CS_dom"/>
</dbReference>
<accession>A0AAV4JT16</accession>
<evidence type="ECO:0000259" key="2">
    <source>
        <dbReference type="PROSITE" id="PS51203"/>
    </source>
</evidence>
<feature type="region of interest" description="Disordered" evidence="1">
    <location>
        <begin position="115"/>
        <end position="149"/>
    </location>
</feature>
<organism evidence="3 4">
    <name type="scientific">Elysia marginata</name>
    <dbReference type="NCBI Taxonomy" id="1093978"/>
    <lineage>
        <taxon>Eukaryota</taxon>
        <taxon>Metazoa</taxon>
        <taxon>Spiralia</taxon>
        <taxon>Lophotrochozoa</taxon>
        <taxon>Mollusca</taxon>
        <taxon>Gastropoda</taxon>
        <taxon>Heterobranchia</taxon>
        <taxon>Euthyneura</taxon>
        <taxon>Panpulmonata</taxon>
        <taxon>Sacoglossa</taxon>
        <taxon>Placobranchoidea</taxon>
        <taxon>Plakobranchidae</taxon>
        <taxon>Elysia</taxon>
    </lineage>
</organism>
<name>A0AAV4JT16_9GAST</name>
<proteinExistence type="predicted"/>
<evidence type="ECO:0000313" key="3">
    <source>
        <dbReference type="EMBL" id="GFS24637.1"/>
    </source>
</evidence>
<gene>
    <name evidence="3" type="ORF">ElyMa_003420900</name>
</gene>
<feature type="compositionally biased region" description="Basic and acidic residues" evidence="1">
    <location>
        <begin position="129"/>
        <end position="143"/>
    </location>
</feature>
<dbReference type="AlphaFoldDB" id="A0AAV4JT16"/>
<dbReference type="Proteomes" id="UP000762676">
    <property type="component" value="Unassembled WGS sequence"/>
</dbReference>